<dbReference type="GO" id="GO:0004844">
    <property type="term" value="F:uracil DNA N-glycosylase activity"/>
    <property type="evidence" value="ECO:0007669"/>
    <property type="project" value="UniProtKB-UniRule"/>
</dbReference>
<accession>A0A1E3P004</accession>
<dbReference type="RefSeq" id="XP_019037998.1">
    <property type="nucleotide sequence ID" value="XM_019185723.1"/>
</dbReference>
<keyword evidence="12" id="KW-1185">Reference proteome</keyword>
<keyword evidence="4 7" id="KW-0496">Mitochondrion</keyword>
<dbReference type="GO" id="GO:0097510">
    <property type="term" value="P:base-excision repair, AP site formation via deaminated base removal"/>
    <property type="evidence" value="ECO:0007669"/>
    <property type="project" value="TreeGrafter"/>
</dbReference>
<dbReference type="InterPro" id="IPR036895">
    <property type="entry name" value="Uracil-DNA_glycosylase-like_sf"/>
</dbReference>
<dbReference type="SMART" id="SM00987">
    <property type="entry name" value="UreE_C"/>
    <property type="match status" value="1"/>
</dbReference>
<dbReference type="GO" id="GO:0005739">
    <property type="term" value="C:mitochondrion"/>
    <property type="evidence" value="ECO:0007669"/>
    <property type="project" value="UniProtKB-SubCell"/>
</dbReference>
<dbReference type="EMBL" id="KV454211">
    <property type="protein sequence ID" value="ODQ58791.1"/>
    <property type="molecule type" value="Genomic_DNA"/>
</dbReference>
<feature type="domain" description="Uracil-DNA glycosylase-like" evidence="10">
    <location>
        <begin position="108"/>
        <end position="274"/>
    </location>
</feature>
<evidence type="ECO:0000256" key="5">
    <source>
        <dbReference type="ARBA" id="ARBA00023204"/>
    </source>
</evidence>
<evidence type="ECO:0000256" key="3">
    <source>
        <dbReference type="ARBA" id="ARBA00022801"/>
    </source>
</evidence>
<dbReference type="SMART" id="SM00986">
    <property type="entry name" value="UDG"/>
    <property type="match status" value="1"/>
</dbReference>
<dbReference type="Gene3D" id="3.40.470.10">
    <property type="entry name" value="Uracil-DNA glycosylase-like domain"/>
    <property type="match status" value="1"/>
</dbReference>
<comment type="similarity">
    <text evidence="1 7 9">Belongs to the uracil-DNA glycosylase (UDG) superfamily. UNG family.</text>
</comment>
<evidence type="ECO:0000313" key="11">
    <source>
        <dbReference type="EMBL" id="ODQ58791.1"/>
    </source>
</evidence>
<dbReference type="HAMAP" id="MF_00148">
    <property type="entry name" value="UDG"/>
    <property type="match status" value="1"/>
</dbReference>
<dbReference type="OrthoDB" id="10031947at2759"/>
<keyword evidence="2 7" id="KW-0227">DNA damage</keyword>
<comment type="catalytic activity">
    <reaction evidence="7 9">
        <text>Hydrolyzes single-stranded DNA or mismatched double-stranded DNA and polynucleotides, releasing free uracil.</text>
        <dbReference type="EC" id="3.2.2.27"/>
    </reaction>
</comment>
<keyword evidence="5 7" id="KW-0234">DNA repair</keyword>
<evidence type="ECO:0000256" key="2">
    <source>
        <dbReference type="ARBA" id="ARBA00022763"/>
    </source>
</evidence>
<feature type="active site" description="Proton acceptor" evidence="7 8">
    <location>
        <position position="123"/>
    </location>
</feature>
<dbReference type="NCBIfam" id="NF003588">
    <property type="entry name" value="PRK05254.1-1"/>
    <property type="match status" value="1"/>
</dbReference>
<evidence type="ECO:0000256" key="8">
    <source>
        <dbReference type="PROSITE-ProRule" id="PRU10072"/>
    </source>
</evidence>
<protein>
    <recommendedName>
        <fullName evidence="7 9">Uracil-DNA glycosylase</fullName>
        <shortName evidence="7">UDG</shortName>
        <ecNumber evidence="7 9">3.2.2.27</ecNumber>
    </recommendedName>
</protein>
<evidence type="ECO:0000256" key="9">
    <source>
        <dbReference type="RuleBase" id="RU003780"/>
    </source>
</evidence>
<dbReference type="NCBIfam" id="NF003589">
    <property type="entry name" value="PRK05254.1-2"/>
    <property type="match status" value="1"/>
</dbReference>
<dbReference type="Pfam" id="PF03167">
    <property type="entry name" value="UDG"/>
    <property type="match status" value="1"/>
</dbReference>
<comment type="subcellular location">
    <subcellularLocation>
        <location evidence="7">Mitochondrion</location>
    </subcellularLocation>
    <subcellularLocation>
        <location evidence="7">Nucleus</location>
    </subcellularLocation>
</comment>
<evidence type="ECO:0000259" key="10">
    <source>
        <dbReference type="SMART" id="SM00986"/>
    </source>
</evidence>
<dbReference type="PANTHER" id="PTHR11264">
    <property type="entry name" value="URACIL-DNA GLYCOSYLASE"/>
    <property type="match status" value="1"/>
</dbReference>
<organism evidence="11 12">
    <name type="scientific">Wickerhamomyces anomalus (strain ATCC 58044 / CBS 1984 / NCYC 433 / NRRL Y-366-8)</name>
    <name type="common">Yeast</name>
    <name type="synonym">Hansenula anomala</name>
    <dbReference type="NCBI Taxonomy" id="683960"/>
    <lineage>
        <taxon>Eukaryota</taxon>
        <taxon>Fungi</taxon>
        <taxon>Dikarya</taxon>
        <taxon>Ascomycota</taxon>
        <taxon>Saccharomycotina</taxon>
        <taxon>Saccharomycetes</taxon>
        <taxon>Phaffomycetales</taxon>
        <taxon>Wickerhamomycetaceae</taxon>
        <taxon>Wickerhamomyces</taxon>
    </lineage>
</organism>
<dbReference type="CDD" id="cd10027">
    <property type="entry name" value="UDG-F1-like"/>
    <property type="match status" value="1"/>
</dbReference>
<dbReference type="FunFam" id="3.40.470.10:FF:000007">
    <property type="entry name" value="Uracil-DNA glycosylase"/>
    <property type="match status" value="1"/>
</dbReference>
<sequence>MLNEKRVFDAAVNSASVTETTETRANEKLEINIPEPSDFKKQFITKLTDEQKELLDLEINTLEDSWFQALSKEFLKPYFLDLKKFLKTQYNAKQTIFPPQNEIYSWSRLTPLNQVKAIILGQDPYHNFNQAHGLAFSVKDPTPPPPSLKNMYKGLKIDYPDFVIPTGSSAGDLTKWAARGVLLLNTCLTVKAHEANSHSKKGWEQFTEVVLKKAIENDKKIVLFLWGMPAQKRVVNMKLNPEKIHVLKSVHPSPLSARRGYFEGHHYIQCNKWLMENGEQPIDWALADGNTIDYTK</sequence>
<reference evidence="11 12" key="1">
    <citation type="journal article" date="2016" name="Proc. Natl. Acad. Sci. U.S.A.">
        <title>Comparative genomics of biotechnologically important yeasts.</title>
        <authorList>
            <person name="Riley R."/>
            <person name="Haridas S."/>
            <person name="Wolfe K.H."/>
            <person name="Lopes M.R."/>
            <person name="Hittinger C.T."/>
            <person name="Goeker M."/>
            <person name="Salamov A.A."/>
            <person name="Wisecaver J.H."/>
            <person name="Long T.M."/>
            <person name="Calvey C.H."/>
            <person name="Aerts A.L."/>
            <person name="Barry K.W."/>
            <person name="Choi C."/>
            <person name="Clum A."/>
            <person name="Coughlan A.Y."/>
            <person name="Deshpande S."/>
            <person name="Douglass A.P."/>
            <person name="Hanson S.J."/>
            <person name="Klenk H.-P."/>
            <person name="LaButti K.M."/>
            <person name="Lapidus A."/>
            <person name="Lindquist E.A."/>
            <person name="Lipzen A.M."/>
            <person name="Meier-Kolthoff J.P."/>
            <person name="Ohm R.A."/>
            <person name="Otillar R.P."/>
            <person name="Pangilinan J.L."/>
            <person name="Peng Y."/>
            <person name="Rokas A."/>
            <person name="Rosa C.A."/>
            <person name="Scheuner C."/>
            <person name="Sibirny A.A."/>
            <person name="Slot J.C."/>
            <person name="Stielow J.B."/>
            <person name="Sun H."/>
            <person name="Kurtzman C.P."/>
            <person name="Blackwell M."/>
            <person name="Grigoriev I.V."/>
            <person name="Jeffries T.W."/>
        </authorList>
    </citation>
    <scope>NUCLEOTIDE SEQUENCE [LARGE SCALE GENOMIC DNA]</scope>
    <source>
        <strain evidence="12">ATCC 58044 / CBS 1984 / NCYC 433 / NRRL Y-366-8</strain>
    </source>
</reference>
<evidence type="ECO:0000256" key="1">
    <source>
        <dbReference type="ARBA" id="ARBA00008184"/>
    </source>
</evidence>
<dbReference type="AlphaFoldDB" id="A0A1E3P004"/>
<dbReference type="InterPro" id="IPR018085">
    <property type="entry name" value="Ura-DNA_Glyclase_AS"/>
</dbReference>
<evidence type="ECO:0000256" key="6">
    <source>
        <dbReference type="ARBA" id="ARBA00023242"/>
    </source>
</evidence>
<dbReference type="PROSITE" id="PS00130">
    <property type="entry name" value="U_DNA_GLYCOSYLASE"/>
    <property type="match status" value="1"/>
</dbReference>
<gene>
    <name evidence="7" type="primary">UNG1</name>
    <name evidence="11" type="ORF">WICANDRAFT_84523</name>
</gene>
<evidence type="ECO:0000256" key="7">
    <source>
        <dbReference type="HAMAP-Rule" id="MF_03166"/>
    </source>
</evidence>
<keyword evidence="6 7" id="KW-0539">Nucleus</keyword>
<proteinExistence type="inferred from homology"/>
<dbReference type="NCBIfam" id="TIGR00628">
    <property type="entry name" value="ung"/>
    <property type="match status" value="1"/>
</dbReference>
<dbReference type="GeneID" id="30202969"/>
<dbReference type="InterPro" id="IPR005122">
    <property type="entry name" value="Uracil-DNA_glycosylase-like"/>
</dbReference>
<keyword evidence="3 7" id="KW-0378">Hydrolase</keyword>
<dbReference type="EC" id="3.2.2.27" evidence="7 9"/>
<evidence type="ECO:0000313" key="12">
    <source>
        <dbReference type="Proteomes" id="UP000094112"/>
    </source>
</evidence>
<dbReference type="STRING" id="683960.A0A1E3P004"/>
<dbReference type="Proteomes" id="UP000094112">
    <property type="component" value="Unassembled WGS sequence"/>
</dbReference>
<dbReference type="InterPro" id="IPR002043">
    <property type="entry name" value="UDG_fam1"/>
</dbReference>
<dbReference type="PANTHER" id="PTHR11264:SF0">
    <property type="entry name" value="URACIL-DNA GLYCOSYLASE"/>
    <property type="match status" value="1"/>
</dbReference>
<dbReference type="SUPFAM" id="SSF52141">
    <property type="entry name" value="Uracil-DNA glycosylase-like"/>
    <property type="match status" value="1"/>
</dbReference>
<dbReference type="NCBIfam" id="NF003592">
    <property type="entry name" value="PRK05254.1-5"/>
    <property type="match status" value="1"/>
</dbReference>
<comment type="function">
    <text evidence="7 9">Excises uracil residues from the DNA which can arise as a result of misincorporation of dUMP residues by DNA polymerase or due to deamination of cytosine.</text>
</comment>
<dbReference type="GO" id="GO:0005634">
    <property type="term" value="C:nucleus"/>
    <property type="evidence" value="ECO:0007669"/>
    <property type="project" value="UniProtKB-SubCell"/>
</dbReference>
<name>A0A1E3P004_WICAA</name>
<evidence type="ECO:0000256" key="4">
    <source>
        <dbReference type="ARBA" id="ARBA00023128"/>
    </source>
</evidence>